<dbReference type="Proteomes" id="UP000593880">
    <property type="component" value="Chromosome"/>
</dbReference>
<dbReference type="Proteomes" id="UP000625079">
    <property type="component" value="Unassembled WGS sequence"/>
</dbReference>
<evidence type="ECO:0000313" key="10">
    <source>
        <dbReference type="EMBL" id="QOZ58363.1"/>
    </source>
</evidence>
<name>A0A410V0X8_9BRAD</name>
<organism evidence="9 12">
    <name type="scientific">Bradyrhizobium guangdongense</name>
    <dbReference type="NCBI Taxonomy" id="1325090"/>
    <lineage>
        <taxon>Bacteria</taxon>
        <taxon>Pseudomonadati</taxon>
        <taxon>Pseudomonadota</taxon>
        <taxon>Alphaproteobacteria</taxon>
        <taxon>Hyphomicrobiales</taxon>
        <taxon>Nitrobacteraceae</taxon>
        <taxon>Bradyrhizobium</taxon>
    </lineage>
</organism>
<dbReference type="SUPFAM" id="SSF51905">
    <property type="entry name" value="FAD/NAD(P)-binding domain"/>
    <property type="match status" value="1"/>
</dbReference>
<dbReference type="PANTHER" id="PTHR11552">
    <property type="entry name" value="GLUCOSE-METHANOL-CHOLINE GMC OXIDOREDUCTASE"/>
    <property type="match status" value="1"/>
</dbReference>
<dbReference type="OrthoDB" id="9785276at2"/>
<evidence type="ECO:0000256" key="2">
    <source>
        <dbReference type="ARBA" id="ARBA00010790"/>
    </source>
</evidence>
<feature type="binding site" evidence="5">
    <location>
        <position position="501"/>
    </location>
    <ligand>
        <name>FAD</name>
        <dbReference type="ChEBI" id="CHEBI:57692"/>
    </ligand>
</feature>
<reference evidence="9" key="3">
    <citation type="submission" date="2022-12" db="EMBL/GenBank/DDBJ databases">
        <authorList>
            <person name="Sun Q."/>
            <person name="Zhou Y."/>
        </authorList>
    </citation>
    <scope>NUCLEOTIDE SEQUENCE</scope>
    <source>
        <strain evidence="9">CGMCC 1.15034</strain>
    </source>
</reference>
<evidence type="ECO:0000259" key="8">
    <source>
        <dbReference type="PROSITE" id="PS00624"/>
    </source>
</evidence>
<accession>A0A410V0X8</accession>
<dbReference type="RefSeq" id="WP_006018742.1">
    <property type="nucleotide sequence ID" value="NZ_BMHC01000001.1"/>
</dbReference>
<dbReference type="EMBL" id="CP030057">
    <property type="protein sequence ID" value="QOZ58363.1"/>
    <property type="molecule type" value="Genomic_DNA"/>
</dbReference>
<dbReference type="InterPro" id="IPR007867">
    <property type="entry name" value="GMC_OxRtase_C"/>
</dbReference>
<keyword evidence="3 6" id="KW-0285">Flavoprotein</keyword>
<dbReference type="SUPFAM" id="SSF54373">
    <property type="entry name" value="FAD-linked reductases, C-terminal domain"/>
    <property type="match status" value="1"/>
</dbReference>
<dbReference type="PIRSF" id="PIRSF000137">
    <property type="entry name" value="Alcohol_oxidase"/>
    <property type="match status" value="1"/>
</dbReference>
<evidence type="ECO:0000256" key="6">
    <source>
        <dbReference type="RuleBase" id="RU003968"/>
    </source>
</evidence>
<protein>
    <submittedName>
        <fullName evidence="9">Choline dehydrogenase</fullName>
    </submittedName>
    <submittedName>
        <fullName evidence="10">FAD-binding protein</fullName>
    </submittedName>
</protein>
<dbReference type="PANTHER" id="PTHR11552:SF147">
    <property type="entry name" value="CHOLINE DEHYDROGENASE, MITOCHONDRIAL"/>
    <property type="match status" value="1"/>
</dbReference>
<reference evidence="10 11" key="2">
    <citation type="submission" date="2018-06" db="EMBL/GenBank/DDBJ databases">
        <title>Comparative genomics of rhizobia nodulating Arachis hypogaea in China.</title>
        <authorList>
            <person name="Li Y."/>
        </authorList>
    </citation>
    <scope>NUCLEOTIDE SEQUENCE [LARGE SCALE GENOMIC DNA]</scope>
    <source>
        <strain evidence="10 11">CCBAU 51658</strain>
    </source>
</reference>
<feature type="domain" description="Glucose-methanol-choline oxidoreductase N-terminal" evidence="7">
    <location>
        <begin position="83"/>
        <end position="106"/>
    </location>
</feature>
<evidence type="ECO:0000259" key="7">
    <source>
        <dbReference type="PROSITE" id="PS00623"/>
    </source>
</evidence>
<dbReference type="GO" id="GO:0050660">
    <property type="term" value="F:flavin adenine dinucleotide binding"/>
    <property type="evidence" value="ECO:0007669"/>
    <property type="project" value="InterPro"/>
</dbReference>
<dbReference type="InterPro" id="IPR000172">
    <property type="entry name" value="GMC_OxRdtase_N"/>
</dbReference>
<keyword evidence="11" id="KW-1185">Reference proteome</keyword>
<evidence type="ECO:0000313" key="12">
    <source>
        <dbReference type="Proteomes" id="UP000625079"/>
    </source>
</evidence>
<dbReference type="GO" id="GO:0016614">
    <property type="term" value="F:oxidoreductase activity, acting on CH-OH group of donors"/>
    <property type="evidence" value="ECO:0007669"/>
    <property type="project" value="InterPro"/>
</dbReference>
<evidence type="ECO:0000256" key="4">
    <source>
        <dbReference type="ARBA" id="ARBA00022827"/>
    </source>
</evidence>
<evidence type="ECO:0000313" key="11">
    <source>
        <dbReference type="Proteomes" id="UP000593880"/>
    </source>
</evidence>
<dbReference type="AlphaFoldDB" id="A0A410V0X8"/>
<dbReference type="InterPro" id="IPR012132">
    <property type="entry name" value="GMC_OxRdtase"/>
</dbReference>
<feature type="binding site" evidence="5">
    <location>
        <position position="222"/>
    </location>
    <ligand>
        <name>FAD</name>
        <dbReference type="ChEBI" id="CHEBI:57692"/>
    </ligand>
</feature>
<dbReference type="PROSITE" id="PS00623">
    <property type="entry name" value="GMC_OXRED_1"/>
    <property type="match status" value="1"/>
</dbReference>
<reference evidence="9" key="1">
    <citation type="journal article" date="2014" name="Int. J. Syst. Evol. Microbiol.">
        <title>Complete genome sequence of Corynebacterium casei LMG S-19264T (=DSM 44701T), isolated from a smear-ripened cheese.</title>
        <authorList>
            <consortium name="US DOE Joint Genome Institute (JGI-PGF)"/>
            <person name="Walter F."/>
            <person name="Albersmeier A."/>
            <person name="Kalinowski J."/>
            <person name="Ruckert C."/>
        </authorList>
    </citation>
    <scope>NUCLEOTIDE SEQUENCE</scope>
    <source>
        <strain evidence="9">CGMCC 1.15034</strain>
    </source>
</reference>
<dbReference type="Pfam" id="PF00732">
    <property type="entry name" value="GMC_oxred_N"/>
    <property type="match status" value="1"/>
</dbReference>
<evidence type="ECO:0000256" key="1">
    <source>
        <dbReference type="ARBA" id="ARBA00001974"/>
    </source>
</evidence>
<dbReference type="Gene3D" id="3.50.50.60">
    <property type="entry name" value="FAD/NAD(P)-binding domain"/>
    <property type="match status" value="1"/>
</dbReference>
<comment type="cofactor">
    <cofactor evidence="1 5">
        <name>FAD</name>
        <dbReference type="ChEBI" id="CHEBI:57692"/>
    </cofactor>
</comment>
<sequence>MKLSKYDYIVVGAGSAGCVLAARLSEDPNVKVLLLEAGRPSSSIFVHMPAGIRVLYTSPKHNWQFWTEPQTELNNRKIYIPRGKVVGGSSAINSMIAIRGNPQDYDSWEAQGCRGWGYENLRPYLRKIEDAAQVTSQPDQDRGYSGPIRLSYGVLQHPISKAFIESAKSAGLPENNGFNGPSQMGAGFYELTISDGKRSGAFKFLDQGKGRSNLTIMANTQVRRLAVEGTRVRGVVIDHNGREVTVSAEREVLLTSGAIGSPQLLMLSGIGPADHLRSLGIKPVLDSAGVGSNLQDHLDCAIRLEASQPITLTPYIGLFRGALAGAQYMLRGTGPGTSQGVEAGAFWGPDKTSSWPEWQAHLIVALRNPPQGERVPHGFAIRVCQLRPKSRGTLRLRSADPFVAPAIDPRFLSDESDFVSMQEGVRQMCEIIDQPALRKHIKRKLDIDPFTSTESRKKWIRARAETIYHPVGTCRMGEDRDAVVDSKLRVRGIDNLRVIDGSLMPTVISGNTNLPIMAMAEKAAELIAGK</sequence>
<feature type="domain" description="Glucose-methanol-choline oxidoreductase N-terminal" evidence="8">
    <location>
        <begin position="257"/>
        <end position="271"/>
    </location>
</feature>
<feature type="binding site" evidence="5">
    <location>
        <position position="85"/>
    </location>
    <ligand>
        <name>FAD</name>
        <dbReference type="ChEBI" id="CHEBI:57692"/>
    </ligand>
</feature>
<evidence type="ECO:0000256" key="3">
    <source>
        <dbReference type="ARBA" id="ARBA00022630"/>
    </source>
</evidence>
<dbReference type="InterPro" id="IPR036188">
    <property type="entry name" value="FAD/NAD-bd_sf"/>
</dbReference>
<evidence type="ECO:0000313" key="9">
    <source>
        <dbReference type="EMBL" id="GGI20643.1"/>
    </source>
</evidence>
<dbReference type="EMBL" id="BMHC01000001">
    <property type="protein sequence ID" value="GGI20643.1"/>
    <property type="molecule type" value="Genomic_DNA"/>
</dbReference>
<gene>
    <name evidence="9" type="ORF">GCM10010987_10380</name>
    <name evidence="10" type="ORF">XH86_06175</name>
</gene>
<dbReference type="PROSITE" id="PS51257">
    <property type="entry name" value="PROKAR_LIPOPROTEIN"/>
    <property type="match status" value="1"/>
</dbReference>
<keyword evidence="4 5" id="KW-0274">FAD</keyword>
<comment type="similarity">
    <text evidence="2 6">Belongs to the GMC oxidoreductase family.</text>
</comment>
<dbReference type="PROSITE" id="PS00624">
    <property type="entry name" value="GMC_OXRED_2"/>
    <property type="match status" value="1"/>
</dbReference>
<proteinExistence type="inferred from homology"/>
<dbReference type="Pfam" id="PF05199">
    <property type="entry name" value="GMC_oxred_C"/>
    <property type="match status" value="1"/>
</dbReference>
<evidence type="ECO:0000256" key="5">
    <source>
        <dbReference type="PIRSR" id="PIRSR000137-2"/>
    </source>
</evidence>
<dbReference type="Gene3D" id="3.30.560.10">
    <property type="entry name" value="Glucose Oxidase, domain 3"/>
    <property type="match status" value="1"/>
</dbReference>